<dbReference type="SUPFAM" id="SSF46955">
    <property type="entry name" value="Putative DNA-binding domain"/>
    <property type="match status" value="1"/>
</dbReference>
<accession>A0A4V3EAF8</accession>
<feature type="domain" description="Helix-turn-helix" evidence="1">
    <location>
        <begin position="6"/>
        <end position="56"/>
    </location>
</feature>
<dbReference type="RefSeq" id="WP_133767160.1">
    <property type="nucleotide sequence ID" value="NZ_BAAARP010000001.1"/>
</dbReference>
<proteinExistence type="predicted"/>
<sequence length="62" mass="7269">MDEINLLTLTEAAALLRRSPAQLRWLRHQQTGPKSALISGRIFYRREDIERWVAEQFSRDAS</sequence>
<dbReference type="Pfam" id="PF12728">
    <property type="entry name" value="HTH_17"/>
    <property type="match status" value="1"/>
</dbReference>
<dbReference type="AlphaFoldDB" id="A0A4V3EAF8"/>
<dbReference type="InterPro" id="IPR009061">
    <property type="entry name" value="DNA-bd_dom_put_sf"/>
</dbReference>
<evidence type="ECO:0000313" key="2">
    <source>
        <dbReference type="EMBL" id="TDS75928.1"/>
    </source>
</evidence>
<organism evidence="2 3">
    <name type="scientific">Amnibacterium kyonggiense</name>
    <dbReference type="NCBI Taxonomy" id="595671"/>
    <lineage>
        <taxon>Bacteria</taxon>
        <taxon>Bacillati</taxon>
        <taxon>Actinomycetota</taxon>
        <taxon>Actinomycetes</taxon>
        <taxon>Micrococcales</taxon>
        <taxon>Microbacteriaceae</taxon>
        <taxon>Amnibacterium</taxon>
    </lineage>
</organism>
<name>A0A4V3EAF8_9MICO</name>
<protein>
    <submittedName>
        <fullName evidence="2">Helix-turn-helix protein</fullName>
    </submittedName>
</protein>
<keyword evidence="3" id="KW-1185">Reference proteome</keyword>
<evidence type="ECO:0000313" key="3">
    <source>
        <dbReference type="Proteomes" id="UP000295344"/>
    </source>
</evidence>
<dbReference type="InterPro" id="IPR041657">
    <property type="entry name" value="HTH_17"/>
</dbReference>
<reference evidence="2 3" key="1">
    <citation type="submission" date="2019-03" db="EMBL/GenBank/DDBJ databases">
        <title>Genomic Encyclopedia of Archaeal and Bacterial Type Strains, Phase II (KMG-II): from individual species to whole genera.</title>
        <authorList>
            <person name="Goeker M."/>
        </authorList>
    </citation>
    <scope>NUCLEOTIDE SEQUENCE [LARGE SCALE GENOMIC DNA]</scope>
    <source>
        <strain evidence="2 3">DSM 24782</strain>
    </source>
</reference>
<dbReference type="EMBL" id="SOAM01000003">
    <property type="protein sequence ID" value="TDS75928.1"/>
    <property type="molecule type" value="Genomic_DNA"/>
</dbReference>
<dbReference type="Proteomes" id="UP000295344">
    <property type="component" value="Unassembled WGS sequence"/>
</dbReference>
<evidence type="ECO:0000259" key="1">
    <source>
        <dbReference type="Pfam" id="PF12728"/>
    </source>
</evidence>
<comment type="caution">
    <text evidence="2">The sequence shown here is derived from an EMBL/GenBank/DDBJ whole genome shotgun (WGS) entry which is preliminary data.</text>
</comment>
<gene>
    <name evidence="2" type="ORF">CLV52_3039</name>
</gene>
<dbReference type="OrthoDB" id="4330189at2"/>